<protein>
    <recommendedName>
        <fullName evidence="3">ATPase</fullName>
    </recommendedName>
</protein>
<dbReference type="EMBL" id="JAALLT010000003">
    <property type="protein sequence ID" value="NGP77199.1"/>
    <property type="molecule type" value="Genomic_DNA"/>
</dbReference>
<comment type="caution">
    <text evidence="1">The sequence shown here is derived from an EMBL/GenBank/DDBJ whole genome shotgun (WGS) entry which is preliminary data.</text>
</comment>
<evidence type="ECO:0000313" key="2">
    <source>
        <dbReference type="Proteomes" id="UP000473278"/>
    </source>
</evidence>
<dbReference type="InterPro" id="IPR043129">
    <property type="entry name" value="ATPase_NBD"/>
</dbReference>
<sequence>MSILIADSGATKTEWCLKGEDGITKIATEGLNPYYHTTGSIQSVVMNSLKPKVSSDEVEHIYFYGAGCDSEEKKGIVHDALKNRFKKASIHVYHDLLGAARACFFHDAGIACILGTGSNSCLYDGEKIVKHIPSLAFILGDEGSAGYFGKKLINSYFRYEIPDDLIDDLEEKYDMSLDYITKGLYDNPQKSRFIASYGAFLGEHPDHPFIKNMLHEGFENFITRIVMKYPDAQKYEVRFIGSVASAHQEMIKEILRENGMTPGLFVRKPMDRLVEFHSE</sequence>
<dbReference type="Gene3D" id="3.30.420.40">
    <property type="match status" value="2"/>
</dbReference>
<dbReference type="SUPFAM" id="SSF53067">
    <property type="entry name" value="Actin-like ATPase domain"/>
    <property type="match status" value="2"/>
</dbReference>
<evidence type="ECO:0000313" key="1">
    <source>
        <dbReference type="EMBL" id="NGP77199.1"/>
    </source>
</evidence>
<dbReference type="Proteomes" id="UP000473278">
    <property type="component" value="Unassembled WGS sequence"/>
</dbReference>
<dbReference type="CDD" id="cd24079">
    <property type="entry name" value="ASKHA_NBD_PG1100-like"/>
    <property type="match status" value="1"/>
</dbReference>
<accession>A0A6M1SQ20</accession>
<keyword evidence="2" id="KW-1185">Reference proteome</keyword>
<evidence type="ECO:0008006" key="3">
    <source>
        <dbReference type="Google" id="ProtNLM"/>
    </source>
</evidence>
<reference evidence="1 2" key="1">
    <citation type="submission" date="2020-02" db="EMBL/GenBank/DDBJ databases">
        <title>Balneolaceae bacterium YR4-1, complete genome.</title>
        <authorList>
            <person name="Li Y."/>
            <person name="Wu S."/>
        </authorList>
    </citation>
    <scope>NUCLEOTIDE SEQUENCE [LARGE SCALE GENOMIC DNA]</scope>
    <source>
        <strain evidence="1 2">YR4-1</strain>
    </source>
</reference>
<dbReference type="Gene3D" id="1.10.720.160">
    <property type="match status" value="1"/>
</dbReference>
<name>A0A6M1SQ20_9BACT</name>
<organism evidence="1 2">
    <name type="scientific">Halalkalibaculum roseum</name>
    <dbReference type="NCBI Taxonomy" id="2709311"/>
    <lineage>
        <taxon>Bacteria</taxon>
        <taxon>Pseudomonadati</taxon>
        <taxon>Balneolota</taxon>
        <taxon>Balneolia</taxon>
        <taxon>Balneolales</taxon>
        <taxon>Balneolaceae</taxon>
        <taxon>Halalkalibaculum</taxon>
    </lineage>
</organism>
<proteinExistence type="predicted"/>
<gene>
    <name evidence="1" type="ORF">G3570_11175</name>
</gene>
<dbReference type="RefSeq" id="WP_165142306.1">
    <property type="nucleotide sequence ID" value="NZ_JAALLT010000003.1"/>
</dbReference>
<dbReference type="AlphaFoldDB" id="A0A6M1SQ20"/>